<dbReference type="GO" id="GO:0010629">
    <property type="term" value="P:negative regulation of gene expression"/>
    <property type="evidence" value="ECO:0007669"/>
    <property type="project" value="UniProtKB-ARBA"/>
</dbReference>
<dbReference type="EMBL" id="OA883181">
    <property type="protein sequence ID" value="CAD7278192.1"/>
    <property type="molecule type" value="Genomic_DNA"/>
</dbReference>
<proteinExistence type="inferred from homology"/>
<evidence type="ECO:0000256" key="3">
    <source>
        <dbReference type="ARBA" id="ARBA00022722"/>
    </source>
</evidence>
<accession>A0A7R9BMQ0</accession>
<dbReference type="OrthoDB" id="3996471at2759"/>
<reference evidence="8" key="1">
    <citation type="submission" date="2020-11" db="EMBL/GenBank/DDBJ databases">
        <authorList>
            <person name="Tran Van P."/>
        </authorList>
    </citation>
    <scope>NUCLEOTIDE SEQUENCE</scope>
</reference>
<name>A0A7R9BMQ0_9CRUS</name>
<evidence type="ECO:0000256" key="5">
    <source>
        <dbReference type="ARBA" id="ARBA00022839"/>
    </source>
</evidence>
<dbReference type="FunFam" id="3.30.420.10:FF:000031">
    <property type="entry name" value="RNA exonuclease 1"/>
    <property type="match status" value="1"/>
</dbReference>
<evidence type="ECO:0000259" key="7">
    <source>
        <dbReference type="SMART" id="SM00479"/>
    </source>
</evidence>
<dbReference type="Gene3D" id="3.30.420.10">
    <property type="entry name" value="Ribonuclease H-like superfamily/Ribonuclease H"/>
    <property type="match status" value="1"/>
</dbReference>
<evidence type="ECO:0000256" key="6">
    <source>
        <dbReference type="ARBA" id="ARBA00023242"/>
    </source>
</evidence>
<keyword evidence="6" id="KW-0539">Nucleus</keyword>
<dbReference type="Pfam" id="PF00929">
    <property type="entry name" value="RNase_T"/>
    <property type="match status" value="1"/>
</dbReference>
<keyword evidence="4" id="KW-0378">Hydrolase</keyword>
<dbReference type="GO" id="GO:0005634">
    <property type="term" value="C:nucleus"/>
    <property type="evidence" value="ECO:0007669"/>
    <property type="project" value="UniProtKB-SubCell"/>
</dbReference>
<evidence type="ECO:0000313" key="8">
    <source>
        <dbReference type="EMBL" id="CAD7278192.1"/>
    </source>
</evidence>
<keyword evidence="9" id="KW-1185">Reference proteome</keyword>
<dbReference type="InterPro" id="IPR012337">
    <property type="entry name" value="RNaseH-like_sf"/>
</dbReference>
<dbReference type="PANTHER" id="PTHR12801">
    <property type="entry name" value="RNA EXONUCLEASE REXO1 / RECO3 FAMILY MEMBER-RELATED"/>
    <property type="match status" value="1"/>
</dbReference>
<comment type="similarity">
    <text evidence="2">Belongs to the REXO1/REXO3 family.</text>
</comment>
<dbReference type="CDD" id="cd06145">
    <property type="entry name" value="REX1_like"/>
    <property type="match status" value="1"/>
</dbReference>
<evidence type="ECO:0000313" key="9">
    <source>
        <dbReference type="Proteomes" id="UP000678499"/>
    </source>
</evidence>
<protein>
    <recommendedName>
        <fullName evidence="7">Exonuclease domain-containing protein</fullName>
    </recommendedName>
</protein>
<evidence type="ECO:0000256" key="4">
    <source>
        <dbReference type="ARBA" id="ARBA00022801"/>
    </source>
</evidence>
<feature type="domain" description="Exonuclease" evidence="7">
    <location>
        <begin position="326"/>
        <end position="488"/>
    </location>
</feature>
<dbReference type="AlphaFoldDB" id="A0A7R9BMQ0"/>
<dbReference type="Proteomes" id="UP000678499">
    <property type="component" value="Unassembled WGS sequence"/>
</dbReference>
<organism evidence="8">
    <name type="scientific">Notodromas monacha</name>
    <dbReference type="NCBI Taxonomy" id="399045"/>
    <lineage>
        <taxon>Eukaryota</taxon>
        <taxon>Metazoa</taxon>
        <taxon>Ecdysozoa</taxon>
        <taxon>Arthropoda</taxon>
        <taxon>Crustacea</taxon>
        <taxon>Oligostraca</taxon>
        <taxon>Ostracoda</taxon>
        <taxon>Podocopa</taxon>
        <taxon>Podocopida</taxon>
        <taxon>Cypridocopina</taxon>
        <taxon>Cypridoidea</taxon>
        <taxon>Cyprididae</taxon>
        <taxon>Notodromas</taxon>
    </lineage>
</organism>
<dbReference type="SMART" id="SM00479">
    <property type="entry name" value="EXOIII"/>
    <property type="match status" value="1"/>
</dbReference>
<gene>
    <name evidence="8" type="ORF">NMOB1V02_LOCUS5903</name>
</gene>
<dbReference type="InterPro" id="IPR036397">
    <property type="entry name" value="RNaseH_sf"/>
</dbReference>
<dbReference type="EMBL" id="CAJPEX010001144">
    <property type="protein sequence ID" value="CAG0918344.1"/>
    <property type="molecule type" value="Genomic_DNA"/>
</dbReference>
<dbReference type="GO" id="GO:0003676">
    <property type="term" value="F:nucleic acid binding"/>
    <property type="evidence" value="ECO:0007669"/>
    <property type="project" value="InterPro"/>
</dbReference>
<keyword evidence="5" id="KW-0269">Exonuclease</keyword>
<dbReference type="GO" id="GO:0004527">
    <property type="term" value="F:exonuclease activity"/>
    <property type="evidence" value="ECO:0007669"/>
    <property type="project" value="UniProtKB-KW"/>
</dbReference>
<dbReference type="InterPro" id="IPR013520">
    <property type="entry name" value="Ribonucl_H"/>
</dbReference>
<keyword evidence="3" id="KW-0540">Nuclease</keyword>
<evidence type="ECO:0000256" key="1">
    <source>
        <dbReference type="ARBA" id="ARBA00004123"/>
    </source>
</evidence>
<dbReference type="InterPro" id="IPR034922">
    <property type="entry name" value="REX1-like_exo"/>
</dbReference>
<comment type="subcellular location">
    <subcellularLocation>
        <location evidence="1">Nucleus</location>
    </subcellularLocation>
</comment>
<dbReference type="SUPFAM" id="SSF53098">
    <property type="entry name" value="Ribonuclease H-like"/>
    <property type="match status" value="1"/>
</dbReference>
<sequence length="625" mass="70543">MHNDIMEGSNKEKRILKKRNKLLFELGLSNAVNALKEERRAKKLRLEEETQADCECEINEEFSESNRGETNGPKEANDVLLERKTLRETRMIFGRLSRTDTGLEASLEADNGALVPDREIEPLAMIDVQALFALAVLKKLDVVQPRWCSVDCGVGKKPPKRAVAVLVSGVSVDDYRDSLGLQQFFRTWADACAEVLAPARYSSSLMMDFSWEPLQIKSRKSPIDGIVRWSALTNTKKLLSPLRRYFPMETSCESKKRAFEEEMQDHFQRRILLEPGMACKKTDLLLSVATMIEECIPLPGMLFPSAEAKSFALSKPLYAEVTKDSPLFALDCEMCITEGGRSELTRIAIVDENLQVVYETLVKPRAEITNYLTAFSGITEALLKDVEVRLEDVQKAVQVELLPSDAILVGHSICSDLRALRLFHPYLIDTSLIYNMTGMRERKTKLKTLSSVYLGQMIQADLVHGHNPVEDATAAMKLVLLKLQHDLTFGDTVLGTLPESVWRRMKDITSDTSDMDLHPEQSTLEMLMEHKKAVVVMGPLDIMQRYRDRCADRGQEKKLNLISSSCQPRLVQAAAENVNQHDASVIHLLPDRIALENPTTIQNCRKVTGVFIFSFSFYERLSNVI</sequence>
<dbReference type="InterPro" id="IPR047021">
    <property type="entry name" value="REXO1/3/4-like"/>
</dbReference>
<dbReference type="PANTHER" id="PTHR12801:SF82">
    <property type="entry name" value="RNA EXONUCLEASE 5"/>
    <property type="match status" value="1"/>
</dbReference>
<evidence type="ECO:0000256" key="2">
    <source>
        <dbReference type="ARBA" id="ARBA00006357"/>
    </source>
</evidence>